<accession>A0A5C1QAA4</accession>
<feature type="domain" description="Carbohydrate-binding" evidence="2">
    <location>
        <begin position="124"/>
        <end position="304"/>
    </location>
</feature>
<evidence type="ECO:0000256" key="1">
    <source>
        <dbReference type="SAM" id="Phobius"/>
    </source>
</evidence>
<dbReference type="EMBL" id="CP035807">
    <property type="protein sequence ID" value="QEN04421.1"/>
    <property type="molecule type" value="Genomic_DNA"/>
</dbReference>
<dbReference type="KEGG" id="sper:EW093_06825"/>
<reference evidence="3 4" key="2">
    <citation type="submission" date="2019-09" db="EMBL/GenBank/DDBJ databases">
        <title>Complete Genome Sequence and Methylome Analysis of free living Spirochaetas.</title>
        <authorList>
            <person name="Leshcheva N."/>
            <person name="Mikheeva N."/>
        </authorList>
    </citation>
    <scope>NUCLEOTIDE SEQUENCE [LARGE SCALE GENOMIC DNA]</scope>
    <source>
        <strain evidence="3 4">P</strain>
    </source>
</reference>
<name>A0A5C1QAA4_9SPIO</name>
<organism evidence="3 4">
    <name type="scientific">Thiospirochaeta perfilievii</name>
    <dbReference type="NCBI Taxonomy" id="252967"/>
    <lineage>
        <taxon>Bacteria</taxon>
        <taxon>Pseudomonadati</taxon>
        <taxon>Spirochaetota</taxon>
        <taxon>Spirochaetia</taxon>
        <taxon>Spirochaetales</taxon>
        <taxon>Spirochaetaceae</taxon>
        <taxon>Thiospirochaeta</taxon>
    </lineage>
</organism>
<reference evidence="3 4" key="1">
    <citation type="submission" date="2019-02" db="EMBL/GenBank/DDBJ databases">
        <authorList>
            <person name="Fomenkov A."/>
            <person name="Dubinina G."/>
            <person name="Grabovich M."/>
            <person name="Vincze T."/>
            <person name="Roberts R.J."/>
        </authorList>
    </citation>
    <scope>NUCLEOTIDE SEQUENCE [LARGE SCALE GENOMIC DNA]</scope>
    <source>
        <strain evidence="3 4">P</strain>
    </source>
</reference>
<feature type="transmembrane region" description="Helical" evidence="1">
    <location>
        <begin position="58"/>
        <end position="76"/>
    </location>
</feature>
<dbReference type="GO" id="GO:0004553">
    <property type="term" value="F:hydrolase activity, hydrolyzing O-glycosyl compounds"/>
    <property type="evidence" value="ECO:0007669"/>
    <property type="project" value="InterPro"/>
</dbReference>
<dbReference type="InterPro" id="IPR010502">
    <property type="entry name" value="Carb-bd_dom_fam9"/>
</dbReference>
<dbReference type="Proteomes" id="UP000323824">
    <property type="component" value="Chromosome"/>
</dbReference>
<keyword evidence="4" id="KW-1185">Reference proteome</keyword>
<keyword evidence="1" id="KW-1133">Transmembrane helix</keyword>
<dbReference type="OrthoDB" id="9760450at2"/>
<gene>
    <name evidence="3" type="ORF">EW093_06825</name>
</gene>
<evidence type="ECO:0000313" key="3">
    <source>
        <dbReference type="EMBL" id="QEN04421.1"/>
    </source>
</evidence>
<dbReference type="Gene3D" id="2.60.40.1190">
    <property type="match status" value="1"/>
</dbReference>
<sequence length="312" mass="35169">MCFYTKQTIYSLICYLKLDDNLFSDLVCLSKKETNYGLSLFFLGPIYNFKGRDMLKKIMLAQTILLFVVVSGFSLTTTEKKPVPSPWNESMAEASANRIKPPVGEVTPVYWVDEIPVIDGIFGEWEGFDGPTTRVVVLGSSHDPKDGEARFVLKTDGSTLFIYSRVTDDIVNENKLSGSMAWRGDSVEMFIGIDTSSHKKYKMTDNQIRLVPVSKDDPFAFEVSINDVTKTSQVSAAFSYNEDGYEVEAAIPLSILMIKELKPGQKIKCEFQLNDADDTERDRLVHWMSEKDDPWNDASVWGKGQVVKKGEE</sequence>
<dbReference type="GO" id="GO:0016052">
    <property type="term" value="P:carbohydrate catabolic process"/>
    <property type="evidence" value="ECO:0007669"/>
    <property type="project" value="InterPro"/>
</dbReference>
<evidence type="ECO:0000313" key="4">
    <source>
        <dbReference type="Proteomes" id="UP000323824"/>
    </source>
</evidence>
<keyword evidence="1" id="KW-0812">Transmembrane</keyword>
<evidence type="ECO:0000259" key="2">
    <source>
        <dbReference type="Pfam" id="PF06452"/>
    </source>
</evidence>
<proteinExistence type="predicted"/>
<keyword evidence="1" id="KW-0472">Membrane</keyword>
<dbReference type="SUPFAM" id="SSF49344">
    <property type="entry name" value="CBD9-like"/>
    <property type="match status" value="1"/>
</dbReference>
<dbReference type="Pfam" id="PF06452">
    <property type="entry name" value="CBM9_1"/>
    <property type="match status" value="1"/>
</dbReference>
<dbReference type="GO" id="GO:0030246">
    <property type="term" value="F:carbohydrate binding"/>
    <property type="evidence" value="ECO:0007669"/>
    <property type="project" value="InterPro"/>
</dbReference>
<protein>
    <recommendedName>
        <fullName evidence="2">Carbohydrate-binding domain-containing protein</fullName>
    </recommendedName>
</protein>
<dbReference type="AlphaFoldDB" id="A0A5C1QAA4"/>